<dbReference type="PROSITE" id="PS00906">
    <property type="entry name" value="UROD_1"/>
    <property type="match status" value="1"/>
</dbReference>
<dbReference type="InterPro" id="IPR006361">
    <property type="entry name" value="Uroporphyrinogen_deCO2ase_HemE"/>
</dbReference>
<dbReference type="AlphaFoldDB" id="A0A520LML1"/>
<evidence type="ECO:0000256" key="6">
    <source>
        <dbReference type="ARBA" id="ARBA00012288"/>
    </source>
</evidence>
<proteinExistence type="inferred from homology"/>
<comment type="similarity">
    <text evidence="4 12 14">Belongs to the uroporphyrinogen decarboxylase family.</text>
</comment>
<keyword evidence="11 12" id="KW-0627">Porphyrin biosynthesis</keyword>
<feature type="binding site" evidence="12">
    <location>
        <position position="326"/>
    </location>
    <ligand>
        <name>substrate</name>
    </ligand>
</feature>
<keyword evidence="9 12" id="KW-0210">Decarboxylase</keyword>
<dbReference type="FunFam" id="3.20.20.210:FF:000001">
    <property type="entry name" value="Uroporphyrinogen decarboxylase"/>
    <property type="match status" value="1"/>
</dbReference>
<evidence type="ECO:0000256" key="2">
    <source>
        <dbReference type="ARBA" id="ARBA00004496"/>
    </source>
</evidence>
<dbReference type="InterPro" id="IPR038071">
    <property type="entry name" value="UROD/MetE-like_sf"/>
</dbReference>
<keyword evidence="10 12" id="KW-0456">Lyase</keyword>
<evidence type="ECO:0000313" key="18">
    <source>
        <dbReference type="Proteomes" id="UP000318148"/>
    </source>
</evidence>
<feature type="binding site" evidence="12">
    <location>
        <position position="77"/>
    </location>
    <ligand>
        <name>substrate</name>
    </ligand>
</feature>
<dbReference type="GO" id="GO:0019353">
    <property type="term" value="P:protoporphyrinogen IX biosynthetic process from glutamate"/>
    <property type="evidence" value="ECO:0007669"/>
    <property type="project" value="TreeGrafter"/>
</dbReference>
<dbReference type="HAMAP" id="MF_00218">
    <property type="entry name" value="URO_D"/>
    <property type="match status" value="1"/>
</dbReference>
<feature type="binding site" evidence="12">
    <location>
        <position position="209"/>
    </location>
    <ligand>
        <name>substrate</name>
    </ligand>
</feature>
<gene>
    <name evidence="12" type="primary">hemE</name>
    <name evidence="17" type="ORF">EVB02_01875</name>
</gene>
<dbReference type="InterPro" id="IPR000257">
    <property type="entry name" value="Uroporphyrinogen_deCOase"/>
</dbReference>
<evidence type="ECO:0000256" key="8">
    <source>
        <dbReference type="ARBA" id="ARBA00022490"/>
    </source>
</evidence>
<comment type="caution">
    <text evidence="12">Lacks conserved residue(s) required for the propagation of feature annotation.</text>
</comment>
<dbReference type="CDD" id="cd00717">
    <property type="entry name" value="URO-D"/>
    <property type="match status" value="1"/>
</dbReference>
<comment type="caution">
    <text evidence="17">The sequence shown here is derived from an EMBL/GenBank/DDBJ whole genome shotgun (WGS) entry which is preliminary data.</text>
</comment>
<evidence type="ECO:0000259" key="15">
    <source>
        <dbReference type="PROSITE" id="PS00906"/>
    </source>
</evidence>
<comment type="function">
    <text evidence="1 12">Catalyzes the decarboxylation of four acetate groups of uroporphyrinogen-III to yield coproporphyrinogen-III.</text>
</comment>
<feature type="site" description="Transition state stabilizer" evidence="12">
    <location>
        <position position="77"/>
    </location>
</feature>
<dbReference type="PROSITE" id="PS00907">
    <property type="entry name" value="UROD_2"/>
    <property type="match status" value="1"/>
</dbReference>
<evidence type="ECO:0000256" key="13">
    <source>
        <dbReference type="RuleBase" id="RU000554"/>
    </source>
</evidence>
<dbReference type="NCBIfam" id="TIGR01464">
    <property type="entry name" value="hemE"/>
    <property type="match status" value="1"/>
</dbReference>
<evidence type="ECO:0000313" key="17">
    <source>
        <dbReference type="EMBL" id="RZO07154.1"/>
    </source>
</evidence>
<evidence type="ECO:0000256" key="7">
    <source>
        <dbReference type="ARBA" id="ARBA00014308"/>
    </source>
</evidence>
<name>A0A520LML1_9GAMM</name>
<dbReference type="GO" id="GO:0004853">
    <property type="term" value="F:uroporphyrinogen decarboxylase activity"/>
    <property type="evidence" value="ECO:0007669"/>
    <property type="project" value="UniProtKB-UniRule"/>
</dbReference>
<organism evidence="17 18">
    <name type="scientific">SAR92 clade bacterium</name>
    <dbReference type="NCBI Taxonomy" id="2315479"/>
    <lineage>
        <taxon>Bacteria</taxon>
        <taxon>Pseudomonadati</taxon>
        <taxon>Pseudomonadota</taxon>
        <taxon>Gammaproteobacteria</taxon>
        <taxon>Cellvibrionales</taxon>
        <taxon>Porticoccaceae</taxon>
        <taxon>SAR92 clade</taxon>
    </lineage>
</organism>
<evidence type="ECO:0000259" key="16">
    <source>
        <dbReference type="PROSITE" id="PS00907"/>
    </source>
</evidence>
<comment type="subcellular location">
    <subcellularLocation>
        <location evidence="2 12">Cytoplasm</location>
    </subcellularLocation>
</comment>
<evidence type="ECO:0000256" key="5">
    <source>
        <dbReference type="ARBA" id="ARBA00011738"/>
    </source>
</evidence>
<comment type="pathway">
    <text evidence="3 12 13">Porphyrin-containing compound metabolism; protoporphyrin-IX biosynthesis; coproporphyrinogen-III from 5-aminolevulinate: step 4/4.</text>
</comment>
<dbReference type="SUPFAM" id="SSF51726">
    <property type="entry name" value="UROD/MetE-like"/>
    <property type="match status" value="1"/>
</dbReference>
<sequence>MSEIKNDRFLRALKRESVDRTPIWIMRQAGRYLPEYRITRGKAGDFLSLCKNKQLCCEVALQPLERFELDAAILFSDILTIPDAMGLGLYFETGEGPKFRKTIKNYADVEKLPQVSIRKDLSYVLEAVSLIRYELNNQLPLIGFSGSPWTLAAYMIEGQGSKTFPKAKAMLYQDPALLHLLLQKITTCVIDYLNAQIEHGVQVVQIFDSWGGLLSHDSYFEFSLSYMSQIIKDIKDLHGDNIPIILYTKGGGQWISDIADTNCDCIGIDWTTNIGTARKKVGNVVSIQGNLDPSVLLSDKRTIRSEVSKIMESFGSYPGHIFNLGHGITPDVKPENVNEMIMAVHDFIQKSNR</sequence>
<dbReference type="Proteomes" id="UP000318148">
    <property type="component" value="Unassembled WGS sequence"/>
</dbReference>
<evidence type="ECO:0000256" key="14">
    <source>
        <dbReference type="RuleBase" id="RU004169"/>
    </source>
</evidence>
<accession>A0A520LML1</accession>
<feature type="binding site" evidence="12">
    <location>
        <position position="154"/>
    </location>
    <ligand>
        <name>substrate</name>
    </ligand>
</feature>
<feature type="domain" description="Uroporphyrinogen decarboxylase (URO-D)" evidence="15">
    <location>
        <begin position="22"/>
        <end position="31"/>
    </location>
</feature>
<feature type="binding site" evidence="12">
    <location>
        <begin position="27"/>
        <end position="31"/>
    </location>
    <ligand>
        <name>substrate</name>
    </ligand>
</feature>
<dbReference type="EC" id="4.1.1.37" evidence="6 12"/>
<dbReference type="Gene3D" id="3.20.20.210">
    <property type="match status" value="1"/>
</dbReference>
<evidence type="ECO:0000256" key="10">
    <source>
        <dbReference type="ARBA" id="ARBA00023239"/>
    </source>
</evidence>
<evidence type="ECO:0000256" key="3">
    <source>
        <dbReference type="ARBA" id="ARBA00004804"/>
    </source>
</evidence>
<comment type="catalytic activity">
    <reaction evidence="12 13">
        <text>uroporphyrinogen III + 4 H(+) = coproporphyrinogen III + 4 CO2</text>
        <dbReference type="Rhea" id="RHEA:19865"/>
        <dbReference type="ChEBI" id="CHEBI:15378"/>
        <dbReference type="ChEBI" id="CHEBI:16526"/>
        <dbReference type="ChEBI" id="CHEBI:57308"/>
        <dbReference type="ChEBI" id="CHEBI:57309"/>
        <dbReference type="EC" id="4.1.1.37"/>
    </reaction>
</comment>
<keyword evidence="8 12" id="KW-0963">Cytoplasm</keyword>
<evidence type="ECO:0000256" key="9">
    <source>
        <dbReference type="ARBA" id="ARBA00022793"/>
    </source>
</evidence>
<evidence type="ECO:0000256" key="11">
    <source>
        <dbReference type="ARBA" id="ARBA00023244"/>
    </source>
</evidence>
<evidence type="ECO:0000256" key="12">
    <source>
        <dbReference type="HAMAP-Rule" id="MF_00218"/>
    </source>
</evidence>
<evidence type="ECO:0000256" key="1">
    <source>
        <dbReference type="ARBA" id="ARBA00002448"/>
    </source>
</evidence>
<reference evidence="17 18" key="1">
    <citation type="submission" date="2019-02" db="EMBL/GenBank/DDBJ databases">
        <title>Prokaryotic population dynamics and viral predation in marine succession experiment using metagenomics: the confinement effect.</title>
        <authorList>
            <person name="Haro-Moreno J.M."/>
            <person name="Rodriguez-Valera F."/>
            <person name="Lopez-Perez M."/>
        </authorList>
    </citation>
    <scope>NUCLEOTIDE SEQUENCE [LARGE SCALE GENOMIC DNA]</scope>
    <source>
        <strain evidence="17">MED-G169</strain>
    </source>
</reference>
<dbReference type="EMBL" id="SHBO01000015">
    <property type="protein sequence ID" value="RZO07154.1"/>
    <property type="molecule type" value="Genomic_DNA"/>
</dbReference>
<dbReference type="Pfam" id="PF01208">
    <property type="entry name" value="URO-D"/>
    <property type="match status" value="1"/>
</dbReference>
<evidence type="ECO:0000256" key="4">
    <source>
        <dbReference type="ARBA" id="ARBA00009935"/>
    </source>
</evidence>
<feature type="domain" description="Uroporphyrinogen decarboxylase (URO-D)" evidence="16">
    <location>
        <begin position="142"/>
        <end position="158"/>
    </location>
</feature>
<protein>
    <recommendedName>
        <fullName evidence="7 12">Uroporphyrinogen decarboxylase</fullName>
        <shortName evidence="12">UPD</shortName>
        <shortName evidence="12">URO-D</shortName>
        <ecNumber evidence="6 12">4.1.1.37</ecNumber>
    </recommendedName>
</protein>
<dbReference type="GO" id="GO:0005829">
    <property type="term" value="C:cytosol"/>
    <property type="evidence" value="ECO:0007669"/>
    <property type="project" value="TreeGrafter"/>
</dbReference>
<dbReference type="PANTHER" id="PTHR21091">
    <property type="entry name" value="METHYLTETRAHYDROFOLATE:HOMOCYSTEINE METHYLTRANSFERASE RELATED"/>
    <property type="match status" value="1"/>
</dbReference>
<dbReference type="UniPathway" id="UPA00251">
    <property type="reaction ID" value="UER00321"/>
</dbReference>
<comment type="subunit">
    <text evidence="5 12">Homodimer.</text>
</comment>
<dbReference type="PANTHER" id="PTHR21091:SF169">
    <property type="entry name" value="UROPORPHYRINOGEN DECARBOXYLASE"/>
    <property type="match status" value="1"/>
</dbReference>